<dbReference type="EMBL" id="LT934116">
    <property type="protein sequence ID" value="VAH81422.1"/>
    <property type="molecule type" value="Genomic_DNA"/>
</dbReference>
<dbReference type="PANTHER" id="PTHR26379:SF453">
    <property type="entry name" value="MATH DOMAIN-CONTAINING PROTEIN"/>
    <property type="match status" value="1"/>
</dbReference>
<protein>
    <recommendedName>
        <fullName evidence="3">MATH domain-containing protein</fullName>
    </recommendedName>
</protein>
<dbReference type="Gramene" id="TRITD3Bv1G198130.1">
    <property type="protein sequence ID" value="TRITD3Bv1G198130.1"/>
    <property type="gene ID" value="TRITD3Bv1G198130"/>
</dbReference>
<dbReference type="SUPFAM" id="SSF49599">
    <property type="entry name" value="TRAF domain-like"/>
    <property type="match status" value="1"/>
</dbReference>
<name>A0A9R1QPX4_TRITD</name>
<sequence length="315" mass="35802">MGATASRSAEPTTCVVPVLEYFKLVRSPQPQHVQTILFRGLFWDVNVRPTRFVDGLADKLVVSLRVDLSLRHHLESALGNHISIEILDETREHTVFREDTIKGMMQQEVHQSSCLYVNRRELEASSCVFDDRFTIRCTLKKTQQGTKRRSLLGSLSKSNAILETPQVAMAGAHTLTMCGISELRVVLRNGECIYSTQFTVGGCTWYLKFCPRWHTWAFLRLFRASIGDETPPTTADFSFELEGEVNFKSKKMRHTFSDADPKHLLFHYQPIVPATHDDRLVVRLYLAVIMAEDTPPVVPMCTESVFTPLLTAMHD</sequence>
<accession>A0A9R1QPX4</accession>
<evidence type="ECO:0008006" key="3">
    <source>
        <dbReference type="Google" id="ProtNLM"/>
    </source>
</evidence>
<dbReference type="InterPro" id="IPR002083">
    <property type="entry name" value="MATH/TRAF_dom"/>
</dbReference>
<reference evidence="1 2" key="1">
    <citation type="submission" date="2017-09" db="EMBL/GenBank/DDBJ databases">
        <authorList>
            <consortium name="International Durum Wheat Genome Sequencing Consortium (IDWGSC)"/>
            <person name="Milanesi L."/>
        </authorList>
    </citation>
    <scope>NUCLEOTIDE SEQUENCE [LARGE SCALE GENOMIC DNA]</scope>
    <source>
        <strain evidence="2">cv. Svevo</strain>
    </source>
</reference>
<dbReference type="InterPro" id="IPR045005">
    <property type="entry name" value="BPM1-6"/>
</dbReference>
<organism evidence="1 2">
    <name type="scientific">Triticum turgidum subsp. durum</name>
    <name type="common">Durum wheat</name>
    <name type="synonym">Triticum durum</name>
    <dbReference type="NCBI Taxonomy" id="4567"/>
    <lineage>
        <taxon>Eukaryota</taxon>
        <taxon>Viridiplantae</taxon>
        <taxon>Streptophyta</taxon>
        <taxon>Embryophyta</taxon>
        <taxon>Tracheophyta</taxon>
        <taxon>Spermatophyta</taxon>
        <taxon>Magnoliopsida</taxon>
        <taxon>Liliopsida</taxon>
        <taxon>Poales</taxon>
        <taxon>Poaceae</taxon>
        <taxon>BOP clade</taxon>
        <taxon>Pooideae</taxon>
        <taxon>Triticodae</taxon>
        <taxon>Triticeae</taxon>
        <taxon>Triticinae</taxon>
        <taxon>Triticum</taxon>
    </lineage>
</organism>
<gene>
    <name evidence="1" type="ORF">TRITD_3Bv1G198130</name>
</gene>
<dbReference type="AlphaFoldDB" id="A0A9R1QPX4"/>
<proteinExistence type="predicted"/>
<dbReference type="InterPro" id="IPR008974">
    <property type="entry name" value="TRAF-like"/>
</dbReference>
<keyword evidence="2" id="KW-1185">Reference proteome</keyword>
<evidence type="ECO:0000313" key="1">
    <source>
        <dbReference type="EMBL" id="VAH81422.1"/>
    </source>
</evidence>
<dbReference type="Gene3D" id="2.60.210.10">
    <property type="entry name" value="Apoptosis, Tumor Necrosis Factor Receptor Associated Protein 2, Chain A"/>
    <property type="match status" value="1"/>
</dbReference>
<dbReference type="GO" id="GO:0016567">
    <property type="term" value="P:protein ubiquitination"/>
    <property type="evidence" value="ECO:0007669"/>
    <property type="project" value="InterPro"/>
</dbReference>
<evidence type="ECO:0000313" key="2">
    <source>
        <dbReference type="Proteomes" id="UP000324705"/>
    </source>
</evidence>
<dbReference type="PANTHER" id="PTHR26379">
    <property type="entry name" value="BTB/POZ AND MATH DOMAIN-CONTAINING PROTEIN 1"/>
    <property type="match status" value="1"/>
</dbReference>
<dbReference type="Proteomes" id="UP000324705">
    <property type="component" value="Chromosome 3B"/>
</dbReference>
<dbReference type="CDD" id="cd00121">
    <property type="entry name" value="MATH"/>
    <property type="match status" value="1"/>
</dbReference>